<feature type="region of interest" description="Disordered" evidence="1">
    <location>
        <begin position="27"/>
        <end position="72"/>
    </location>
</feature>
<evidence type="ECO:0000313" key="3">
    <source>
        <dbReference type="Proteomes" id="UP000237000"/>
    </source>
</evidence>
<accession>A0A2P5FCX5</accession>
<evidence type="ECO:0000313" key="2">
    <source>
        <dbReference type="EMBL" id="PON95642.1"/>
    </source>
</evidence>
<name>A0A2P5FCX5_TREOI</name>
<organism evidence="2 3">
    <name type="scientific">Trema orientale</name>
    <name type="common">Charcoal tree</name>
    <name type="synonym">Celtis orientalis</name>
    <dbReference type="NCBI Taxonomy" id="63057"/>
    <lineage>
        <taxon>Eukaryota</taxon>
        <taxon>Viridiplantae</taxon>
        <taxon>Streptophyta</taxon>
        <taxon>Embryophyta</taxon>
        <taxon>Tracheophyta</taxon>
        <taxon>Spermatophyta</taxon>
        <taxon>Magnoliopsida</taxon>
        <taxon>eudicotyledons</taxon>
        <taxon>Gunneridae</taxon>
        <taxon>Pentapetalae</taxon>
        <taxon>rosids</taxon>
        <taxon>fabids</taxon>
        <taxon>Rosales</taxon>
        <taxon>Cannabaceae</taxon>
        <taxon>Trema</taxon>
    </lineage>
</organism>
<gene>
    <name evidence="2" type="ORF">TorRG33x02_084710</name>
</gene>
<comment type="caution">
    <text evidence="2">The sequence shown here is derived from an EMBL/GenBank/DDBJ whole genome shotgun (WGS) entry which is preliminary data.</text>
</comment>
<proteinExistence type="predicted"/>
<evidence type="ECO:0000256" key="1">
    <source>
        <dbReference type="SAM" id="MobiDB-lite"/>
    </source>
</evidence>
<sequence length="72" mass="7833">MTVLFRRKEVLMVVFCSREEVLCLKMPNRSAGGVVPEEEGEGSSGDDGFSGELSDSDDEWSDGVHSDSDECS</sequence>
<dbReference type="Proteomes" id="UP000237000">
    <property type="component" value="Unassembled WGS sequence"/>
</dbReference>
<dbReference type="AlphaFoldDB" id="A0A2P5FCX5"/>
<feature type="compositionally biased region" description="Basic and acidic residues" evidence="1">
    <location>
        <begin position="62"/>
        <end position="72"/>
    </location>
</feature>
<dbReference type="EMBL" id="JXTC01000043">
    <property type="protein sequence ID" value="PON95642.1"/>
    <property type="molecule type" value="Genomic_DNA"/>
</dbReference>
<protein>
    <submittedName>
        <fullName evidence="2">Uncharacterized protein</fullName>
    </submittedName>
</protein>
<dbReference type="InParanoid" id="A0A2P5FCX5"/>
<reference evidence="3" key="1">
    <citation type="submission" date="2016-06" db="EMBL/GenBank/DDBJ databases">
        <title>Parallel loss of symbiosis genes in relatives of nitrogen-fixing non-legume Parasponia.</title>
        <authorList>
            <person name="Van Velzen R."/>
            <person name="Holmer R."/>
            <person name="Bu F."/>
            <person name="Rutten L."/>
            <person name="Van Zeijl A."/>
            <person name="Liu W."/>
            <person name="Santuari L."/>
            <person name="Cao Q."/>
            <person name="Sharma T."/>
            <person name="Shen D."/>
            <person name="Roswanjaya Y."/>
            <person name="Wardhani T."/>
            <person name="Kalhor M.S."/>
            <person name="Jansen J."/>
            <person name="Van den Hoogen J."/>
            <person name="Gungor B."/>
            <person name="Hartog M."/>
            <person name="Hontelez J."/>
            <person name="Verver J."/>
            <person name="Yang W.-C."/>
            <person name="Schijlen E."/>
            <person name="Repin R."/>
            <person name="Schilthuizen M."/>
            <person name="Schranz E."/>
            <person name="Heidstra R."/>
            <person name="Miyata K."/>
            <person name="Fedorova E."/>
            <person name="Kohlen W."/>
            <person name="Bisseling T."/>
            <person name="Smit S."/>
            <person name="Geurts R."/>
        </authorList>
    </citation>
    <scope>NUCLEOTIDE SEQUENCE [LARGE SCALE GENOMIC DNA]</scope>
    <source>
        <strain evidence="3">cv. RG33-2</strain>
    </source>
</reference>
<keyword evidence="3" id="KW-1185">Reference proteome</keyword>